<protein>
    <submittedName>
        <fullName evidence="5">Actinin-type, actin-binding domain-containing protein</fullName>
    </submittedName>
</protein>
<dbReference type="GO" id="GO:0051639">
    <property type="term" value="P:actin filament network formation"/>
    <property type="evidence" value="ECO:0007669"/>
    <property type="project" value="TreeGrafter"/>
</dbReference>
<dbReference type="PANTHER" id="PTHR19961:SF18">
    <property type="entry name" value="FI19014P1"/>
    <property type="match status" value="1"/>
</dbReference>
<dbReference type="GO" id="GO:0051015">
    <property type="term" value="F:actin filament binding"/>
    <property type="evidence" value="ECO:0007669"/>
    <property type="project" value="InterPro"/>
</dbReference>
<dbReference type="PANTHER" id="PTHR19961">
    <property type="entry name" value="FIMBRIN/PLASTIN"/>
    <property type="match status" value="1"/>
</dbReference>
<feature type="domain" description="Calponin-homology (CH)" evidence="4">
    <location>
        <begin position="18"/>
        <end position="145"/>
    </location>
</feature>
<dbReference type="FunFam" id="1.10.418.10:FF:000042">
    <property type="entry name" value="Fimbrin, putative"/>
    <property type="match status" value="1"/>
</dbReference>
<evidence type="ECO:0000256" key="3">
    <source>
        <dbReference type="SAM" id="Coils"/>
    </source>
</evidence>
<evidence type="ECO:0000256" key="2">
    <source>
        <dbReference type="ARBA" id="ARBA00023203"/>
    </source>
</evidence>
<keyword evidence="1" id="KW-0677">Repeat</keyword>
<dbReference type="GO" id="GO:0005737">
    <property type="term" value="C:cytoplasm"/>
    <property type="evidence" value="ECO:0007669"/>
    <property type="project" value="TreeGrafter"/>
</dbReference>
<reference evidence="5 6" key="1">
    <citation type="journal article" date="2013" name="Curr. Biol.">
        <title>Shared signatures of parasitism and phylogenomics unite Cryptomycota and microsporidia.</title>
        <authorList>
            <person name="James T.Y."/>
            <person name="Pelin A."/>
            <person name="Bonen L."/>
            <person name="Ahrendt S."/>
            <person name="Sain D."/>
            <person name="Corradi N."/>
            <person name="Stajich J.E."/>
        </authorList>
    </citation>
    <scope>NUCLEOTIDE SEQUENCE [LARGE SCALE GENOMIC DNA]</scope>
    <source>
        <strain evidence="5 6">CSF55</strain>
    </source>
</reference>
<dbReference type="InterPro" id="IPR001589">
    <property type="entry name" value="Actinin_actin-bd_CS"/>
</dbReference>
<dbReference type="HOGENOM" id="CLU_572594_0_0_1"/>
<proteinExistence type="predicted"/>
<feature type="coiled-coil region" evidence="3">
    <location>
        <begin position="290"/>
        <end position="397"/>
    </location>
</feature>
<dbReference type="CDD" id="cd21217">
    <property type="entry name" value="CH_PLS_FIM_rpt1"/>
    <property type="match status" value="1"/>
</dbReference>
<dbReference type="SMART" id="SM00033">
    <property type="entry name" value="CH"/>
    <property type="match status" value="2"/>
</dbReference>
<accession>A0A075ANF6</accession>
<evidence type="ECO:0000313" key="6">
    <source>
        <dbReference type="Proteomes" id="UP000030755"/>
    </source>
</evidence>
<dbReference type="InterPro" id="IPR001715">
    <property type="entry name" value="CH_dom"/>
</dbReference>
<dbReference type="OrthoDB" id="10017054at2759"/>
<dbReference type="PROSITE" id="PS50021">
    <property type="entry name" value="CH"/>
    <property type="match status" value="2"/>
</dbReference>
<dbReference type="InterPro" id="IPR039959">
    <property type="entry name" value="Fimbrin/Plastin"/>
</dbReference>
<keyword evidence="3" id="KW-0175">Coiled coil</keyword>
<dbReference type="EMBL" id="KE561265">
    <property type="protein sequence ID" value="EPZ31339.1"/>
    <property type="molecule type" value="Genomic_DNA"/>
</dbReference>
<dbReference type="GO" id="GO:0032432">
    <property type="term" value="C:actin filament bundle"/>
    <property type="evidence" value="ECO:0007669"/>
    <property type="project" value="TreeGrafter"/>
</dbReference>
<evidence type="ECO:0000256" key="1">
    <source>
        <dbReference type="ARBA" id="ARBA00022737"/>
    </source>
</evidence>
<evidence type="ECO:0000313" key="5">
    <source>
        <dbReference type="EMBL" id="EPZ31339.1"/>
    </source>
</evidence>
<name>A0A075ANF6_ROZAC</name>
<dbReference type="SUPFAM" id="SSF47576">
    <property type="entry name" value="Calponin-homology domain, CH-domain"/>
    <property type="match status" value="1"/>
</dbReference>
<dbReference type="GO" id="GO:0005884">
    <property type="term" value="C:actin filament"/>
    <property type="evidence" value="ECO:0007669"/>
    <property type="project" value="TreeGrafter"/>
</dbReference>
<dbReference type="Gene3D" id="1.10.418.10">
    <property type="entry name" value="Calponin-like domain"/>
    <property type="match status" value="2"/>
</dbReference>
<dbReference type="InterPro" id="IPR036872">
    <property type="entry name" value="CH_dom_sf"/>
</dbReference>
<feature type="domain" description="Calponin-homology (CH)" evidence="4">
    <location>
        <begin position="173"/>
        <end position="280"/>
    </location>
</feature>
<dbReference type="AlphaFoldDB" id="A0A075ANF6"/>
<dbReference type="OMA" id="NECSAYC"/>
<sequence>MSSNLAGLNVYEKDQEFINECSAYCDHLNSILQGSPEFAKIGSYLPLKPETLLTKLRDGIVLAHVLEYIFPHTVAFERLSYKVNLEQLNQPKTKVIFEVTENLNVVVEAAKKAKLIVVNLGANDLLDMNSDLVLGLLWQIIRANLLAEVNLVSHPELIRLIQKGETLQTLLSLKSEQILLRWFNYHLKKAGSNKSIVNFSKDLSDGEAYGILLSQIAPKIVNRENIFQVLKESDHIKRAEIVLKEAEKLNCRYFVTPADIVSGHSRLNLGFIATLFNKNIGIKLPDEDELLLLYAELDDLRRKVKEYEEAIQINNDEIESTKNHHQAQLDLLNQEIEQFKYETVKKYEKEIENSVIKEKAKYEDALKKALDKEKSSKRSLEQQLKQLKSILSQCRKEDSFKKGDTINFSMPNDLDSLSKEVMELTKSVVTTNVELTANVEQLSNKIKQNDRLNHVMASKIREFSEMLIQEKKSGKQK</sequence>
<organism evidence="5 6">
    <name type="scientific">Rozella allomycis (strain CSF55)</name>
    <dbReference type="NCBI Taxonomy" id="988480"/>
    <lineage>
        <taxon>Eukaryota</taxon>
        <taxon>Fungi</taxon>
        <taxon>Fungi incertae sedis</taxon>
        <taxon>Cryptomycota</taxon>
        <taxon>Cryptomycota incertae sedis</taxon>
        <taxon>Rozella</taxon>
    </lineage>
</organism>
<dbReference type="STRING" id="988480.A0A075ANF6"/>
<keyword evidence="6" id="KW-1185">Reference proteome</keyword>
<keyword evidence="2" id="KW-0009">Actin-binding</keyword>
<dbReference type="PROSITE" id="PS00020">
    <property type="entry name" value="ACTININ_2"/>
    <property type="match status" value="1"/>
</dbReference>
<dbReference type="Proteomes" id="UP000030755">
    <property type="component" value="Unassembled WGS sequence"/>
</dbReference>
<gene>
    <name evidence="5" type="ORF">O9G_000984</name>
</gene>
<dbReference type="Pfam" id="PF00307">
    <property type="entry name" value="CH"/>
    <property type="match status" value="2"/>
</dbReference>
<evidence type="ECO:0000259" key="4">
    <source>
        <dbReference type="PROSITE" id="PS50021"/>
    </source>
</evidence>
<dbReference type="GO" id="GO:0051017">
    <property type="term" value="P:actin filament bundle assembly"/>
    <property type="evidence" value="ECO:0007669"/>
    <property type="project" value="InterPro"/>
</dbReference>